<keyword evidence="7" id="KW-0408">Iron</keyword>
<comment type="similarity">
    <text evidence="1">Belongs to the prokaryotic molybdopterin-containing oxidoreductase family.</text>
</comment>
<evidence type="ECO:0000256" key="7">
    <source>
        <dbReference type="ARBA" id="ARBA00023004"/>
    </source>
</evidence>
<evidence type="ECO:0000256" key="3">
    <source>
        <dbReference type="ARBA" id="ARBA00022505"/>
    </source>
</evidence>
<keyword evidence="3" id="KW-0500">Molybdenum</keyword>
<evidence type="ECO:0000313" key="10">
    <source>
        <dbReference type="EMBL" id="GBC63554.1"/>
    </source>
</evidence>
<reference evidence="11" key="2">
    <citation type="submission" date="2019-01" db="EMBL/GenBank/DDBJ databases">
        <title>Genome sequence of Desulfonema ishimotonii strain Tokyo 01.</title>
        <authorList>
            <person name="Fukui M."/>
        </authorList>
    </citation>
    <scope>NUCLEOTIDE SEQUENCE [LARGE SCALE GENOMIC DNA]</scope>
    <source>
        <strain evidence="11">Tokyo 01</strain>
    </source>
</reference>
<reference evidence="11" key="1">
    <citation type="submission" date="2017-11" db="EMBL/GenBank/DDBJ databases">
        <authorList>
            <person name="Watanabe M."/>
            <person name="Kojima H."/>
        </authorList>
    </citation>
    <scope>NUCLEOTIDE SEQUENCE [LARGE SCALE GENOMIC DNA]</scope>
    <source>
        <strain evidence="11">Tokyo 01</strain>
    </source>
</reference>
<evidence type="ECO:0000256" key="4">
    <source>
        <dbReference type="ARBA" id="ARBA00022723"/>
    </source>
</evidence>
<evidence type="ECO:0000313" key="11">
    <source>
        <dbReference type="Proteomes" id="UP000288096"/>
    </source>
</evidence>
<dbReference type="InterPro" id="IPR050612">
    <property type="entry name" value="Prok_Mopterin_Oxidored"/>
</dbReference>
<dbReference type="Pfam" id="PF04879">
    <property type="entry name" value="Molybdop_Fe4S4"/>
    <property type="match status" value="1"/>
</dbReference>
<protein>
    <submittedName>
        <fullName evidence="10">Molybdopterin dinucleotide-binding protein</fullName>
    </submittedName>
</protein>
<evidence type="ECO:0000256" key="1">
    <source>
        <dbReference type="ARBA" id="ARBA00010312"/>
    </source>
</evidence>
<dbReference type="InterPro" id="IPR006656">
    <property type="entry name" value="Mopterin_OxRdtase"/>
</dbReference>
<name>A0A401G2V3_9BACT</name>
<dbReference type="GO" id="GO:0016491">
    <property type="term" value="F:oxidoreductase activity"/>
    <property type="evidence" value="ECO:0007669"/>
    <property type="project" value="UniProtKB-KW"/>
</dbReference>
<dbReference type="AlphaFoldDB" id="A0A401G2V3"/>
<dbReference type="PROSITE" id="PS51669">
    <property type="entry name" value="4FE4S_MOW_BIS_MGD"/>
    <property type="match status" value="1"/>
</dbReference>
<dbReference type="PANTHER" id="PTHR43742">
    <property type="entry name" value="TRIMETHYLAMINE-N-OXIDE REDUCTASE"/>
    <property type="match status" value="1"/>
</dbReference>
<dbReference type="PANTHER" id="PTHR43742:SF9">
    <property type="entry name" value="TETRATHIONATE REDUCTASE SUBUNIT A"/>
    <property type="match status" value="1"/>
</dbReference>
<dbReference type="InterPro" id="IPR006963">
    <property type="entry name" value="Mopterin_OxRdtase_4Fe-4S_dom"/>
</dbReference>
<evidence type="ECO:0000256" key="2">
    <source>
        <dbReference type="ARBA" id="ARBA00022485"/>
    </source>
</evidence>
<dbReference type="OrthoDB" id="9757870at2"/>
<keyword evidence="11" id="KW-1185">Reference proteome</keyword>
<dbReference type="Gene3D" id="3.40.228.10">
    <property type="entry name" value="Dimethylsulfoxide Reductase, domain 2"/>
    <property type="match status" value="1"/>
</dbReference>
<organism evidence="10 11">
    <name type="scientific">Desulfonema ishimotonii</name>
    <dbReference type="NCBI Taxonomy" id="45657"/>
    <lineage>
        <taxon>Bacteria</taxon>
        <taxon>Pseudomonadati</taxon>
        <taxon>Thermodesulfobacteriota</taxon>
        <taxon>Desulfobacteria</taxon>
        <taxon>Desulfobacterales</taxon>
        <taxon>Desulfococcaceae</taxon>
        <taxon>Desulfonema</taxon>
    </lineage>
</organism>
<evidence type="ECO:0000256" key="8">
    <source>
        <dbReference type="ARBA" id="ARBA00023014"/>
    </source>
</evidence>
<dbReference type="GO" id="GO:0051539">
    <property type="term" value="F:4 iron, 4 sulfur cluster binding"/>
    <property type="evidence" value="ECO:0007669"/>
    <property type="project" value="UniProtKB-KW"/>
</dbReference>
<dbReference type="Pfam" id="PF01568">
    <property type="entry name" value="Molydop_binding"/>
    <property type="match status" value="1"/>
</dbReference>
<keyword evidence="5" id="KW-0732">Signal</keyword>
<dbReference type="SMART" id="SM00926">
    <property type="entry name" value="Molybdop_Fe4S4"/>
    <property type="match status" value="1"/>
</dbReference>
<evidence type="ECO:0000256" key="5">
    <source>
        <dbReference type="ARBA" id="ARBA00022729"/>
    </source>
</evidence>
<dbReference type="Gene3D" id="2.20.25.90">
    <property type="entry name" value="ADC-like domains"/>
    <property type="match status" value="1"/>
</dbReference>
<dbReference type="GO" id="GO:0043546">
    <property type="term" value="F:molybdopterin cofactor binding"/>
    <property type="evidence" value="ECO:0007669"/>
    <property type="project" value="InterPro"/>
</dbReference>
<dbReference type="SUPFAM" id="SSF50692">
    <property type="entry name" value="ADC-like"/>
    <property type="match status" value="1"/>
</dbReference>
<dbReference type="EMBL" id="BEXT01000001">
    <property type="protein sequence ID" value="GBC63554.1"/>
    <property type="molecule type" value="Genomic_DNA"/>
</dbReference>
<comment type="caution">
    <text evidence="10">The sequence shown here is derived from an EMBL/GenBank/DDBJ whole genome shotgun (WGS) entry which is preliminary data.</text>
</comment>
<dbReference type="Gene3D" id="3.40.50.740">
    <property type="match status" value="1"/>
</dbReference>
<keyword evidence="2" id="KW-0004">4Fe-4S</keyword>
<feature type="domain" description="4Fe-4S Mo/W bis-MGD-type" evidence="9">
    <location>
        <begin position="2"/>
        <end position="58"/>
    </location>
</feature>
<dbReference type="Pfam" id="PF00384">
    <property type="entry name" value="Molybdopterin"/>
    <property type="match status" value="1"/>
</dbReference>
<dbReference type="InterPro" id="IPR006657">
    <property type="entry name" value="MoPterin_dinucl-bd_dom"/>
</dbReference>
<keyword evidence="4" id="KW-0479">Metal-binding</keyword>
<dbReference type="RefSeq" id="WP_124330610.1">
    <property type="nucleotide sequence ID" value="NZ_BEXT01000001.1"/>
</dbReference>
<sequence>MSQWHKTGCVLCAQNCGLEVRIEDDRMVKVRPDKDNPRSQGYACRKGLNVLYHQYPEGRLTEPLRRVGDRFEPISWERAIDEIGGKMCELADQYGPRCLAYMGGGSQGGHAEVAFALNLLRSMGSQYFYSSAGQEFSGIWWLFGRMLGKQYNVAIPDERAAEMLVGWGWNGMQSHQMAQARKVLKGFSKDPDRLLVVIDPRKSETAAIADIHLPVRPGTDALLIKAMIAVILAEGWENTDYIRQNVEGWDKIRPWFGGFDARAAIAVCQLDYEPVRDICRLMTTRRWCMHPDLGVYMGRHSTLNSYLMNILGAICGIFGVRGGNVIPGMVMPMGFHADERDPGTWRTVTTGLPPVAAGAFPPNAMPEEILSDHPDRLRAVCVSACNPLRAYADTTAYEKAFGKLDLLVVNDIVMSETARLAHYVLPCRSFYESWDATFFPWTYPDVYFQMRRPLVTPPGQCLEASQIFTLLADRLGLIPDIPDELQKAAEGDRLIFGMKLMEWAGTEPKALPAMPFVLAKTLGRVWDSAAKAALWGMIMTAPKSFRKNAARAGFATGPDQGDRVFQALLDNPQGLWVGRADEEGNMSAIRTPSGKIEVYVPEMEALAKALDAVSEAEDLKMPDEFPMILSAGRHMDYNINTMMRNPEWNKGKRACTIAISPADADVLGLTDGQQVRVTTEAGSEVGELEVSDQVRPGTVLIPHGFGLIYDGEIYGINVNRLTKNTHRDPIGTPLHRYVPCRVEAV</sequence>
<accession>A0A401G2V3</accession>
<dbReference type="GO" id="GO:0046872">
    <property type="term" value="F:metal ion binding"/>
    <property type="evidence" value="ECO:0007669"/>
    <property type="project" value="UniProtKB-KW"/>
</dbReference>
<proteinExistence type="inferred from homology"/>
<evidence type="ECO:0000256" key="6">
    <source>
        <dbReference type="ARBA" id="ARBA00023002"/>
    </source>
</evidence>
<dbReference type="InterPro" id="IPR009010">
    <property type="entry name" value="Asp_de-COase-like_dom_sf"/>
</dbReference>
<dbReference type="Gene3D" id="2.40.40.20">
    <property type="match status" value="1"/>
</dbReference>
<keyword evidence="6" id="KW-0560">Oxidoreductase</keyword>
<dbReference type="Proteomes" id="UP000288096">
    <property type="component" value="Unassembled WGS sequence"/>
</dbReference>
<gene>
    <name evidence="10" type="ORF">DENIS_4552</name>
</gene>
<evidence type="ECO:0000259" key="9">
    <source>
        <dbReference type="PROSITE" id="PS51669"/>
    </source>
</evidence>
<dbReference type="SUPFAM" id="SSF53706">
    <property type="entry name" value="Formate dehydrogenase/DMSO reductase, domains 1-3"/>
    <property type="match status" value="1"/>
</dbReference>
<keyword evidence="8" id="KW-0411">Iron-sulfur</keyword>